<evidence type="ECO:0000313" key="3">
    <source>
        <dbReference type="EMBL" id="HGL40047.1"/>
    </source>
</evidence>
<comment type="caution">
    <text evidence="4">The sequence shown here is derived from an EMBL/GenBank/DDBJ whole genome shotgun (WGS) entry which is preliminary data.</text>
</comment>
<dbReference type="Gene3D" id="3.40.30.10">
    <property type="entry name" value="Glutaredoxin"/>
    <property type="match status" value="2"/>
</dbReference>
<feature type="domain" description="Thioredoxin-like fold" evidence="2">
    <location>
        <begin position="135"/>
        <end position="211"/>
    </location>
</feature>
<dbReference type="InterPro" id="IPR012336">
    <property type="entry name" value="Thioredoxin-like_fold"/>
</dbReference>
<dbReference type="Pfam" id="PF13192">
    <property type="entry name" value="Thioredoxin_3"/>
    <property type="match status" value="1"/>
</dbReference>
<reference evidence="4" key="1">
    <citation type="journal article" date="2020" name="mSystems">
        <title>Genome- and Community-Level Interaction Insights into Carbon Utilization and Element Cycling Functions of Hydrothermarchaeota in Hydrothermal Sediment.</title>
        <authorList>
            <person name="Zhou Z."/>
            <person name="Liu Y."/>
            <person name="Xu W."/>
            <person name="Pan J."/>
            <person name="Luo Z.H."/>
            <person name="Li M."/>
        </authorList>
    </citation>
    <scope>NUCLEOTIDE SEQUENCE [LARGE SCALE GENOMIC DNA]</scope>
    <source>
        <strain evidence="4">SpSt-613</strain>
        <strain evidence="3">SpSt-669</strain>
    </source>
</reference>
<accession>A0A7C4I1E6</accession>
<dbReference type="PANTHER" id="PTHR37170:SF1">
    <property type="entry name" value="GLUTAREDOXIN-LIKE PROTEIN"/>
    <property type="match status" value="1"/>
</dbReference>
<proteinExistence type="inferred from homology"/>
<comment type="similarity">
    <text evidence="1">Belongs to the glutaredoxin family.</text>
</comment>
<dbReference type="PANTHER" id="PTHR37170">
    <property type="entry name" value="GLUTAREDOXIN-RELATED"/>
    <property type="match status" value="1"/>
</dbReference>
<dbReference type="CDD" id="cd02973">
    <property type="entry name" value="TRX_GRX_like"/>
    <property type="match status" value="1"/>
</dbReference>
<gene>
    <name evidence="4" type="ORF">ENT82_02010</name>
    <name evidence="3" type="ORF">ENU43_00020</name>
</gene>
<protein>
    <submittedName>
        <fullName evidence="4">Glutaredoxin</fullName>
    </submittedName>
</protein>
<dbReference type="SUPFAM" id="SSF52833">
    <property type="entry name" value="Thioredoxin-like"/>
    <property type="match status" value="2"/>
</dbReference>
<dbReference type="EMBL" id="DTCM01000001">
    <property type="protein sequence ID" value="HGL40047.1"/>
    <property type="molecule type" value="Genomic_DNA"/>
</dbReference>
<dbReference type="NCBIfam" id="TIGR02187">
    <property type="entry name" value="PDO_seleno_TRX"/>
    <property type="match status" value="1"/>
</dbReference>
<dbReference type="AlphaFoldDB" id="A0A7C4I1E6"/>
<name>A0A7C4I1E6_CALS0</name>
<dbReference type="PROSITE" id="PS51354">
    <property type="entry name" value="GLUTAREDOXIN_2"/>
    <property type="match status" value="1"/>
</dbReference>
<evidence type="ECO:0000313" key="4">
    <source>
        <dbReference type="EMBL" id="HGN89889.1"/>
    </source>
</evidence>
<sequence length="214" mass="24032">MPLLGEKDKRAIRSRLEGNLVNPVTMRVFTQEFECQYCADLRSLAEELVEIGDGKLRLEVYDFERDADKASAWGVDKIPALLLHGAREYKVRYFGLPAGYEFAALLDDIIDVSKGASRLSPSVKAKVREISKPVHIQVFVTPTCPYCPRAVRTAHQMAIENELITADMVEAIEFPHLANKYDVMAVPKVVINDKVSFEGALPDMHFLEHVLMAV</sequence>
<dbReference type="EMBL" id="DTAD01000023">
    <property type="protein sequence ID" value="HGN89889.1"/>
    <property type="molecule type" value="Genomic_DNA"/>
</dbReference>
<evidence type="ECO:0000256" key="1">
    <source>
        <dbReference type="ARBA" id="ARBA00007787"/>
    </source>
</evidence>
<dbReference type="InterPro" id="IPR036249">
    <property type="entry name" value="Thioredoxin-like_sf"/>
</dbReference>
<organism evidence="4">
    <name type="scientific">Caldiarchaeum subterraneum</name>
    <dbReference type="NCBI Taxonomy" id="311458"/>
    <lineage>
        <taxon>Archaea</taxon>
        <taxon>Nitrososphaerota</taxon>
        <taxon>Candidatus Caldarchaeales</taxon>
        <taxon>Candidatus Caldarchaeaceae</taxon>
        <taxon>Candidatus Caldarchaeum</taxon>
    </lineage>
</organism>
<dbReference type="InterPro" id="IPR011903">
    <property type="entry name" value="TON_0319-like"/>
</dbReference>
<evidence type="ECO:0000259" key="2">
    <source>
        <dbReference type="Pfam" id="PF13192"/>
    </source>
</evidence>